<dbReference type="OrthoDB" id="9148881at2"/>
<dbReference type="EMBL" id="LT546645">
    <property type="protein sequence ID" value="SAI68773.1"/>
    <property type="molecule type" value="Genomic_DNA"/>
</dbReference>
<evidence type="ECO:0000256" key="1">
    <source>
        <dbReference type="ARBA" id="ARBA00005254"/>
    </source>
</evidence>
<reference evidence="2 3" key="1">
    <citation type="submission" date="2016-04" db="EMBL/GenBank/DDBJ databases">
        <authorList>
            <consortium name="Pathogen Informatics"/>
        </authorList>
    </citation>
    <scope>NUCLEOTIDE SEQUENCE [LARGE SCALE GENOMIC DNA]</scope>
    <source>
        <strain evidence="2 3">H044680328</strain>
    </source>
</reference>
<accession>A0A157REK0</accession>
<dbReference type="KEGG" id="btrm:SAMEA390648701507"/>
<sequence length="257" mass="28331">MTIRLERDERGIVTVLMDRPDKRNAFTLEMYREFGDIFDRLNADDSVRCIVMRGAGGAFCAGSDIGGFDENRNGAGQAREYAEFTLAMTDRLKLTPHPTVACIEGACVGGGLEIAAMCDVRIAGRSARFGVPINRIGLTLDYRELADLLELLGATRTLEILLEGHVFGADEALGKGLITRVVDDDVVAIQAYETARRIATGAPLVNRWHKQFVRRLQAGGALTEPELAQAYACFETEDYRNGQRAFLKKERPVFAGR</sequence>
<dbReference type="SUPFAM" id="SSF52096">
    <property type="entry name" value="ClpP/crotonase"/>
    <property type="match status" value="1"/>
</dbReference>
<dbReference type="PANTHER" id="PTHR43459:SF1">
    <property type="entry name" value="EG:BACN32G11.4 PROTEIN"/>
    <property type="match status" value="1"/>
</dbReference>
<protein>
    <submittedName>
        <fullName evidence="2">Enoyl-CoA hydratase</fullName>
        <ecNumber evidence="2">4.2.1.17</ecNumber>
    </submittedName>
</protein>
<comment type="similarity">
    <text evidence="1">Belongs to the enoyl-CoA hydratase/isomerase family.</text>
</comment>
<dbReference type="InterPro" id="IPR001753">
    <property type="entry name" value="Enoyl-CoA_hydra/iso"/>
</dbReference>
<dbReference type="EC" id="4.2.1.17" evidence="2"/>
<keyword evidence="3" id="KW-1185">Reference proteome</keyword>
<gene>
    <name evidence="2" type="primary">echA8_5</name>
    <name evidence="2" type="ORF">SAMEA3906487_01507</name>
</gene>
<dbReference type="GeneID" id="56591203"/>
<evidence type="ECO:0000313" key="3">
    <source>
        <dbReference type="Proteomes" id="UP000076825"/>
    </source>
</evidence>
<dbReference type="InterPro" id="IPR014748">
    <property type="entry name" value="Enoyl-CoA_hydra_C"/>
</dbReference>
<dbReference type="STRING" id="123899.SAMEA3906487_01507"/>
<dbReference type="InterPro" id="IPR029045">
    <property type="entry name" value="ClpP/crotonase-like_dom_sf"/>
</dbReference>
<dbReference type="PATRIC" id="fig|123899.6.peg.1486"/>
<dbReference type="Proteomes" id="UP000076825">
    <property type="component" value="Chromosome 1"/>
</dbReference>
<dbReference type="AlphaFoldDB" id="A0A157REK0"/>
<dbReference type="Gene3D" id="3.90.226.10">
    <property type="entry name" value="2-enoyl-CoA Hydratase, Chain A, domain 1"/>
    <property type="match status" value="1"/>
</dbReference>
<dbReference type="CDD" id="cd06558">
    <property type="entry name" value="crotonase-like"/>
    <property type="match status" value="1"/>
</dbReference>
<proteinExistence type="inferred from homology"/>
<organism evidence="2 3">
    <name type="scientific">Bordetella trematum</name>
    <dbReference type="NCBI Taxonomy" id="123899"/>
    <lineage>
        <taxon>Bacteria</taxon>
        <taxon>Pseudomonadati</taxon>
        <taxon>Pseudomonadota</taxon>
        <taxon>Betaproteobacteria</taxon>
        <taxon>Burkholderiales</taxon>
        <taxon>Alcaligenaceae</taxon>
        <taxon>Bordetella</taxon>
    </lineage>
</organism>
<dbReference type="eggNOG" id="COG1024">
    <property type="taxonomic scope" value="Bacteria"/>
</dbReference>
<dbReference type="PANTHER" id="PTHR43459">
    <property type="entry name" value="ENOYL-COA HYDRATASE"/>
    <property type="match status" value="1"/>
</dbReference>
<dbReference type="GO" id="GO:0004300">
    <property type="term" value="F:enoyl-CoA hydratase activity"/>
    <property type="evidence" value="ECO:0007669"/>
    <property type="project" value="UniProtKB-EC"/>
</dbReference>
<dbReference type="RefSeq" id="WP_025513907.1">
    <property type="nucleotide sequence ID" value="NZ_CP016340.1"/>
</dbReference>
<dbReference type="Pfam" id="PF00378">
    <property type="entry name" value="ECH_1"/>
    <property type="match status" value="1"/>
</dbReference>
<name>A0A157REK0_9BORD</name>
<keyword evidence="2" id="KW-0456">Lyase</keyword>
<evidence type="ECO:0000313" key="2">
    <source>
        <dbReference type="EMBL" id="SAI68773.1"/>
    </source>
</evidence>
<dbReference type="Gene3D" id="1.10.12.10">
    <property type="entry name" value="Lyase 2-enoyl-coa Hydratase, Chain A, domain 2"/>
    <property type="match status" value="1"/>
</dbReference>